<evidence type="ECO:0000256" key="4">
    <source>
        <dbReference type="ARBA" id="ARBA00022692"/>
    </source>
</evidence>
<keyword evidence="7 10" id="KW-0472">Membrane</keyword>
<dbReference type="Proteomes" id="UP000027265">
    <property type="component" value="Unassembled WGS sequence"/>
</dbReference>
<protein>
    <submittedName>
        <fullName evidence="11">Uncharacterized protein</fullName>
    </submittedName>
</protein>
<dbReference type="InterPro" id="IPR000481">
    <property type="entry name" value="GPCR_Pheromne_B_alpha_rcpt"/>
</dbReference>
<accession>A0A067PJD2</accession>
<keyword evidence="9" id="KW-0807">Transducer</keyword>
<keyword evidence="6" id="KW-0297">G-protein coupled receptor</keyword>
<keyword evidence="4 10" id="KW-0812">Transmembrane</keyword>
<keyword evidence="8" id="KW-0675">Receptor</keyword>
<dbReference type="InParanoid" id="A0A067PJD2"/>
<dbReference type="HOGENOM" id="CLU_027592_0_1_1"/>
<evidence type="ECO:0000256" key="6">
    <source>
        <dbReference type="ARBA" id="ARBA00023040"/>
    </source>
</evidence>
<feature type="transmembrane region" description="Helical" evidence="10">
    <location>
        <begin position="131"/>
        <end position="151"/>
    </location>
</feature>
<comment type="similarity">
    <text evidence="2">Belongs to the G-protein coupled receptor 4 family.</text>
</comment>
<keyword evidence="3" id="KW-0589">Pheromone response</keyword>
<comment type="subcellular location">
    <subcellularLocation>
        <location evidence="1">Membrane</location>
        <topology evidence="1">Multi-pass membrane protein</topology>
    </subcellularLocation>
</comment>
<dbReference type="STRING" id="933084.A0A067PJD2"/>
<evidence type="ECO:0000313" key="11">
    <source>
        <dbReference type="EMBL" id="KDQ50576.1"/>
    </source>
</evidence>
<evidence type="ECO:0000256" key="3">
    <source>
        <dbReference type="ARBA" id="ARBA00022507"/>
    </source>
</evidence>
<dbReference type="EMBL" id="KL197758">
    <property type="protein sequence ID" value="KDQ50576.1"/>
    <property type="molecule type" value="Genomic_DNA"/>
</dbReference>
<feature type="transmembrane region" description="Helical" evidence="10">
    <location>
        <begin position="7"/>
        <end position="25"/>
    </location>
</feature>
<evidence type="ECO:0000256" key="8">
    <source>
        <dbReference type="ARBA" id="ARBA00023170"/>
    </source>
</evidence>
<sequence length="282" mass="32373">MSGACSLAIWSAVGCLNSFINSIIWRNNMVNWAPVWCDISSRVYIGMNVAISASSLCINRRLYRVSQVRSVQATQTRRRAHIEDLCITVGIPLLHMALYIIYQGHRFDIYEDFGCYPECPVTAVSVVLRDIWPVIISIIAAAYGCGTFVRLARLKYENSKILTANGHLTRSFYWRLMALAGTELLIGTPLSIFIMFWDIHINGVQPYSWSSVHFNFSRVVQYPASYWKAEVPELEISRWDDVLSALLFFAFFGFSEDAQQNYRRFWNFLLAKCSILQTQKTQ</sequence>
<dbReference type="GO" id="GO:0004934">
    <property type="term" value="F:mating-type alpha-factor pheromone receptor activity"/>
    <property type="evidence" value="ECO:0007669"/>
    <property type="project" value="InterPro"/>
</dbReference>
<feature type="transmembrane region" description="Helical" evidence="10">
    <location>
        <begin position="84"/>
        <end position="102"/>
    </location>
</feature>
<feature type="transmembrane region" description="Helical" evidence="10">
    <location>
        <begin position="172"/>
        <end position="197"/>
    </location>
</feature>
<evidence type="ECO:0000256" key="1">
    <source>
        <dbReference type="ARBA" id="ARBA00004141"/>
    </source>
</evidence>
<feature type="transmembrane region" description="Helical" evidence="10">
    <location>
        <begin position="45"/>
        <end position="63"/>
    </location>
</feature>
<dbReference type="GO" id="GO:0005886">
    <property type="term" value="C:plasma membrane"/>
    <property type="evidence" value="ECO:0007669"/>
    <property type="project" value="TreeGrafter"/>
</dbReference>
<dbReference type="FunCoup" id="A0A067PJD2">
    <property type="interactions" value="94"/>
</dbReference>
<dbReference type="PANTHER" id="PTHR28097">
    <property type="entry name" value="PHEROMONE A FACTOR RECEPTOR"/>
    <property type="match status" value="1"/>
</dbReference>
<evidence type="ECO:0000256" key="2">
    <source>
        <dbReference type="ARBA" id="ARBA00011085"/>
    </source>
</evidence>
<keyword evidence="5 10" id="KW-1133">Transmembrane helix</keyword>
<evidence type="ECO:0000256" key="10">
    <source>
        <dbReference type="SAM" id="Phobius"/>
    </source>
</evidence>
<evidence type="ECO:0000256" key="9">
    <source>
        <dbReference type="ARBA" id="ARBA00023224"/>
    </source>
</evidence>
<dbReference type="GO" id="GO:0000750">
    <property type="term" value="P:pheromone-dependent signal transduction involved in conjugation with cellular fusion"/>
    <property type="evidence" value="ECO:0007669"/>
    <property type="project" value="TreeGrafter"/>
</dbReference>
<reference evidence="12" key="1">
    <citation type="journal article" date="2014" name="Proc. Natl. Acad. Sci. U.S.A.">
        <title>Extensive sampling of basidiomycete genomes demonstrates inadequacy of the white-rot/brown-rot paradigm for wood decay fungi.</title>
        <authorList>
            <person name="Riley R."/>
            <person name="Salamov A.A."/>
            <person name="Brown D.W."/>
            <person name="Nagy L.G."/>
            <person name="Floudas D."/>
            <person name="Held B.W."/>
            <person name="Levasseur A."/>
            <person name="Lombard V."/>
            <person name="Morin E."/>
            <person name="Otillar R."/>
            <person name="Lindquist E.A."/>
            <person name="Sun H."/>
            <person name="LaButti K.M."/>
            <person name="Schmutz J."/>
            <person name="Jabbour D."/>
            <person name="Luo H."/>
            <person name="Baker S.E."/>
            <person name="Pisabarro A.G."/>
            <person name="Walton J.D."/>
            <person name="Blanchette R.A."/>
            <person name="Henrissat B."/>
            <person name="Martin F."/>
            <person name="Cullen D."/>
            <person name="Hibbett D.S."/>
            <person name="Grigoriev I.V."/>
        </authorList>
    </citation>
    <scope>NUCLEOTIDE SEQUENCE [LARGE SCALE GENOMIC DNA]</scope>
    <source>
        <strain evidence="12">MUCL 33604</strain>
    </source>
</reference>
<gene>
    <name evidence="11" type="ORF">JAAARDRAFT_580049</name>
</gene>
<evidence type="ECO:0000256" key="5">
    <source>
        <dbReference type="ARBA" id="ARBA00022989"/>
    </source>
</evidence>
<dbReference type="AlphaFoldDB" id="A0A067PJD2"/>
<dbReference type="CDD" id="cd14966">
    <property type="entry name" value="7tmD_STE3"/>
    <property type="match status" value="1"/>
</dbReference>
<evidence type="ECO:0000256" key="7">
    <source>
        <dbReference type="ARBA" id="ARBA00023136"/>
    </source>
</evidence>
<dbReference type="PRINTS" id="PR00901">
    <property type="entry name" value="PHEROMONEBAR"/>
</dbReference>
<organism evidence="11 12">
    <name type="scientific">Jaapia argillacea MUCL 33604</name>
    <dbReference type="NCBI Taxonomy" id="933084"/>
    <lineage>
        <taxon>Eukaryota</taxon>
        <taxon>Fungi</taxon>
        <taxon>Dikarya</taxon>
        <taxon>Basidiomycota</taxon>
        <taxon>Agaricomycotina</taxon>
        <taxon>Agaricomycetes</taxon>
        <taxon>Agaricomycetidae</taxon>
        <taxon>Jaapiales</taxon>
        <taxon>Jaapiaceae</taxon>
        <taxon>Jaapia</taxon>
    </lineage>
</organism>
<evidence type="ECO:0000313" key="12">
    <source>
        <dbReference type="Proteomes" id="UP000027265"/>
    </source>
</evidence>
<name>A0A067PJD2_9AGAM</name>
<dbReference type="Pfam" id="PF02076">
    <property type="entry name" value="STE3"/>
    <property type="match status" value="1"/>
</dbReference>
<dbReference type="OrthoDB" id="2874149at2759"/>
<keyword evidence="12" id="KW-1185">Reference proteome</keyword>
<proteinExistence type="inferred from homology"/>
<dbReference type="PANTHER" id="PTHR28097:SF1">
    <property type="entry name" value="PHEROMONE A FACTOR RECEPTOR"/>
    <property type="match status" value="1"/>
</dbReference>
<dbReference type="InterPro" id="IPR001499">
    <property type="entry name" value="GPCR_STE3"/>
</dbReference>
<dbReference type="PRINTS" id="PR00899">
    <property type="entry name" value="GPCRSTE3"/>
</dbReference>